<feature type="site" description="Important for catalytic activity, responsible for pKa modulation of the active site Glu and correct orientation of both the proton donor and substrate" evidence="6">
    <location>
        <position position="162"/>
    </location>
</feature>
<evidence type="ECO:0000256" key="4">
    <source>
        <dbReference type="ARBA" id="ARBA00023295"/>
    </source>
</evidence>
<dbReference type="EMBL" id="CP024091">
    <property type="protein sequence ID" value="ATP56854.1"/>
    <property type="molecule type" value="Genomic_DNA"/>
</dbReference>
<dbReference type="CDD" id="cd18820">
    <property type="entry name" value="GH43_LbAraf43-like"/>
    <property type="match status" value="1"/>
</dbReference>
<keyword evidence="9" id="KW-1185">Reference proteome</keyword>
<protein>
    <submittedName>
        <fullName evidence="8">Glycosyl hydrolase family 43</fullName>
    </submittedName>
</protein>
<evidence type="ECO:0000256" key="6">
    <source>
        <dbReference type="PIRSR" id="PIRSR606710-2"/>
    </source>
</evidence>
<dbReference type="InterPro" id="IPR016828">
    <property type="entry name" value="Alpha-L-arabinofuranosidase"/>
</dbReference>
<dbReference type="Gene3D" id="2.115.10.20">
    <property type="entry name" value="Glycosyl hydrolase domain, family 43"/>
    <property type="match status" value="1"/>
</dbReference>
<dbReference type="AlphaFoldDB" id="A0A2D1U5P4"/>
<evidence type="ECO:0000256" key="1">
    <source>
        <dbReference type="ARBA" id="ARBA00009865"/>
    </source>
</evidence>
<evidence type="ECO:0000256" key="2">
    <source>
        <dbReference type="ARBA" id="ARBA00022729"/>
    </source>
</evidence>
<comment type="similarity">
    <text evidence="1 7">Belongs to the glycosyl hydrolase 43 family.</text>
</comment>
<dbReference type="Proteomes" id="UP000223749">
    <property type="component" value="Chromosome"/>
</dbReference>
<proteinExistence type="inferred from homology"/>
<dbReference type="InterPro" id="IPR006710">
    <property type="entry name" value="Glyco_hydro_43"/>
</dbReference>
<dbReference type="PIRSF" id="PIRSF025414">
    <property type="entry name" value="Alpha-L-arabinofuranosidase"/>
    <property type="match status" value="1"/>
</dbReference>
<dbReference type="Pfam" id="PF04616">
    <property type="entry name" value="Glyco_hydro_43"/>
    <property type="match status" value="1"/>
</dbReference>
<dbReference type="GO" id="GO:0005975">
    <property type="term" value="P:carbohydrate metabolic process"/>
    <property type="evidence" value="ECO:0007669"/>
    <property type="project" value="InterPro"/>
</dbReference>
<name>A0A2D1U5P4_9SPHI</name>
<sequence length="354" mass="39453">MFLRSVTIILLLQTIVGCSKSQKKSEPDKDKPAPAITTFTNPLLNSGPDPWVIRKDGYYYYMNTQGSQVSILKTKALSQLSRAEVTVAYKAPASGADSRNIWAPELHFLNNKWYIYYTAGSSGDLSTQRMFVLENSNADPTKGSWVVKGQIKDNNADFFAIDATVFTRDDKNYIIWSGHISATDNTQRLYIAQLADEPWKMATPRVEISTPTYDWEKIGSPHVNEGPEILTNKNGKTFLIFSASGCWTDDYSLGMISLKDNGDPLKPADWTKTDKPVFTKKPENGAFGPGHNSFFKSPDGTEDWILYHANPRAGLACSNDRSPRMQKFTWNADGTPNFGEPVKINTPILKPSGE</sequence>
<feature type="active site" description="Proton donor" evidence="5">
    <location>
        <position position="225"/>
    </location>
</feature>
<dbReference type="InterPro" id="IPR023296">
    <property type="entry name" value="Glyco_hydro_beta-prop_sf"/>
</dbReference>
<keyword evidence="2" id="KW-0732">Signal</keyword>
<dbReference type="PANTHER" id="PTHR43817">
    <property type="entry name" value="GLYCOSYL HYDROLASE"/>
    <property type="match status" value="1"/>
</dbReference>
<dbReference type="GO" id="GO:0004553">
    <property type="term" value="F:hydrolase activity, hydrolyzing O-glycosyl compounds"/>
    <property type="evidence" value="ECO:0007669"/>
    <property type="project" value="InterPro"/>
</dbReference>
<keyword evidence="4 7" id="KW-0326">Glycosidase</keyword>
<evidence type="ECO:0000313" key="9">
    <source>
        <dbReference type="Proteomes" id="UP000223749"/>
    </source>
</evidence>
<reference evidence="8 9" key="1">
    <citation type="submission" date="2017-10" db="EMBL/GenBank/DDBJ databases">
        <title>Whole genome of Pedobacter ginsengisoli T01R-27 isolated from tomato rhizosphere.</title>
        <authorList>
            <person name="Weon H.-Y."/>
            <person name="Lee S.A."/>
            <person name="Sang M.K."/>
            <person name="Song J."/>
        </authorList>
    </citation>
    <scope>NUCLEOTIDE SEQUENCE [LARGE SCALE GENOMIC DNA]</scope>
    <source>
        <strain evidence="8 9">T01R-27</strain>
    </source>
</reference>
<evidence type="ECO:0000313" key="8">
    <source>
        <dbReference type="EMBL" id="ATP56854.1"/>
    </source>
</evidence>
<dbReference type="KEGG" id="pgs:CPT03_10380"/>
<organism evidence="8 9">
    <name type="scientific">Pedobacter ginsengisoli</name>
    <dbReference type="NCBI Taxonomy" id="363852"/>
    <lineage>
        <taxon>Bacteria</taxon>
        <taxon>Pseudomonadati</taxon>
        <taxon>Bacteroidota</taxon>
        <taxon>Sphingobacteriia</taxon>
        <taxon>Sphingobacteriales</taxon>
        <taxon>Sphingobacteriaceae</taxon>
        <taxon>Pedobacter</taxon>
    </lineage>
</organism>
<dbReference type="SUPFAM" id="SSF75005">
    <property type="entry name" value="Arabinanase/levansucrase/invertase"/>
    <property type="match status" value="1"/>
</dbReference>
<evidence type="ECO:0000256" key="3">
    <source>
        <dbReference type="ARBA" id="ARBA00022801"/>
    </source>
</evidence>
<evidence type="ECO:0000256" key="7">
    <source>
        <dbReference type="RuleBase" id="RU361187"/>
    </source>
</evidence>
<dbReference type="PROSITE" id="PS51257">
    <property type="entry name" value="PROKAR_LIPOPROTEIN"/>
    <property type="match status" value="1"/>
</dbReference>
<accession>A0A2D1U5P4</accession>
<feature type="active site" description="Proton acceptor" evidence="5">
    <location>
        <position position="49"/>
    </location>
</feature>
<dbReference type="PANTHER" id="PTHR43817:SF1">
    <property type="entry name" value="HYDROLASE, FAMILY 43, PUTATIVE (AFU_ORTHOLOGUE AFUA_3G01660)-RELATED"/>
    <property type="match status" value="1"/>
</dbReference>
<keyword evidence="3 7" id="KW-0378">Hydrolase</keyword>
<dbReference type="RefSeq" id="WP_099438788.1">
    <property type="nucleotide sequence ID" value="NZ_CP024091.1"/>
</dbReference>
<dbReference type="OrthoDB" id="177947at2"/>
<evidence type="ECO:0000256" key="5">
    <source>
        <dbReference type="PIRSR" id="PIRSR606710-1"/>
    </source>
</evidence>
<gene>
    <name evidence="8" type="ORF">CPT03_10380</name>
</gene>